<feature type="binding site" evidence="8">
    <location>
        <position position="66"/>
    </location>
    <ligand>
        <name>FMN</name>
        <dbReference type="ChEBI" id="CHEBI:58210"/>
        <note>ligand shared between dimeric partners</note>
    </ligand>
</feature>
<feature type="domain" description="Nitroreductase" evidence="10">
    <location>
        <begin position="38"/>
        <end position="195"/>
    </location>
</feature>
<dbReference type="InterPro" id="IPR029479">
    <property type="entry name" value="Nitroreductase"/>
</dbReference>
<dbReference type="RefSeq" id="WP_258734141.1">
    <property type="nucleotide sequence ID" value="NZ_JANTHZ010000009.1"/>
</dbReference>
<evidence type="ECO:0000313" key="11">
    <source>
        <dbReference type="EMBL" id="MCS0496983.1"/>
    </source>
</evidence>
<feature type="binding site" evidence="8">
    <location>
        <position position="70"/>
    </location>
    <ligand>
        <name>FMN</name>
        <dbReference type="ChEBI" id="CHEBI:58210"/>
        <note>ligand shared between dimeric partners</note>
    </ligand>
</feature>
<dbReference type="Proteomes" id="UP001151088">
    <property type="component" value="Unassembled WGS sequence"/>
</dbReference>
<evidence type="ECO:0000259" key="10">
    <source>
        <dbReference type="Pfam" id="PF00881"/>
    </source>
</evidence>
<name>A0A9X2PIR9_9HYPH</name>
<evidence type="ECO:0000256" key="4">
    <source>
        <dbReference type="ARBA" id="ARBA00022857"/>
    </source>
</evidence>
<comment type="similarity">
    <text evidence="1 7">Belongs to the nitroreductase family.</text>
</comment>
<keyword evidence="4 7" id="KW-0521">NADP</keyword>
<comment type="caution">
    <text evidence="11">The sequence shown here is derived from an EMBL/GenBank/DDBJ whole genome shotgun (WGS) entry which is preliminary data.</text>
</comment>
<dbReference type="EMBL" id="JANTHZ010000009">
    <property type="protein sequence ID" value="MCS0496983.1"/>
    <property type="molecule type" value="Genomic_DNA"/>
</dbReference>
<dbReference type="GO" id="GO:0016491">
    <property type="term" value="F:oxidoreductase activity"/>
    <property type="evidence" value="ECO:0007669"/>
    <property type="project" value="UniProtKB-UniRule"/>
</dbReference>
<dbReference type="InterPro" id="IPR026021">
    <property type="entry name" value="YdjA-like"/>
</dbReference>
<dbReference type="PANTHER" id="PTHR43821">
    <property type="entry name" value="NAD(P)H NITROREDUCTASE YDJA-RELATED"/>
    <property type="match status" value="1"/>
</dbReference>
<proteinExistence type="inferred from homology"/>
<accession>A0A9X2PIR9</accession>
<comment type="cofactor">
    <cofactor evidence="8">
        <name>FMN</name>
        <dbReference type="ChEBI" id="CHEBI:58210"/>
    </cofactor>
    <text evidence="8">Binds 1 FMN per subunit.</text>
</comment>
<dbReference type="PANTHER" id="PTHR43821:SF1">
    <property type="entry name" value="NAD(P)H NITROREDUCTASE YDJA-RELATED"/>
    <property type="match status" value="1"/>
</dbReference>
<evidence type="ECO:0000256" key="6">
    <source>
        <dbReference type="ARBA" id="ARBA00023027"/>
    </source>
</evidence>
<evidence type="ECO:0000256" key="2">
    <source>
        <dbReference type="ARBA" id="ARBA00022630"/>
    </source>
</evidence>
<evidence type="ECO:0000256" key="1">
    <source>
        <dbReference type="ARBA" id="ARBA00007118"/>
    </source>
</evidence>
<evidence type="ECO:0000256" key="3">
    <source>
        <dbReference type="ARBA" id="ARBA00022643"/>
    </source>
</evidence>
<dbReference type="SUPFAM" id="SSF55469">
    <property type="entry name" value="FMN-dependent nitroreductase-like"/>
    <property type="match status" value="1"/>
</dbReference>
<dbReference type="EC" id="1.-.-.-" evidence="7"/>
<dbReference type="Gene3D" id="3.40.109.10">
    <property type="entry name" value="NADH Oxidase"/>
    <property type="match status" value="1"/>
</dbReference>
<feature type="binding site" description="in other chain" evidence="8">
    <location>
        <begin position="39"/>
        <end position="41"/>
    </location>
    <ligand>
        <name>FMN</name>
        <dbReference type="ChEBI" id="CHEBI:58210"/>
        <note>ligand shared between dimeric partners</note>
    </ligand>
</feature>
<dbReference type="AlphaFoldDB" id="A0A9X2PIR9"/>
<keyword evidence="12" id="KW-1185">Reference proteome</keyword>
<reference evidence="11" key="1">
    <citation type="submission" date="2022-08" db="EMBL/GenBank/DDBJ databases">
        <authorList>
            <person name="Li F."/>
        </authorList>
    </citation>
    <scope>NUCLEOTIDE SEQUENCE</scope>
    <source>
        <strain evidence="11">MQZ15Z-1</strain>
    </source>
</reference>
<feature type="binding site" description="in other chain" evidence="8">
    <location>
        <begin position="164"/>
        <end position="166"/>
    </location>
    <ligand>
        <name>FMN</name>
        <dbReference type="ChEBI" id="CHEBI:58210"/>
        <note>ligand shared between dimeric partners</note>
    </ligand>
</feature>
<keyword evidence="2 7" id="KW-0285">Flavoprotein</keyword>
<keyword evidence="6 7" id="KW-0520">NAD</keyword>
<feature type="region of interest" description="Disordered" evidence="9">
    <location>
        <begin position="1"/>
        <end position="21"/>
    </location>
</feature>
<protein>
    <recommendedName>
        <fullName evidence="7">Putative NAD(P)H nitroreductase</fullName>
        <ecNumber evidence="7">1.-.-.-</ecNumber>
    </recommendedName>
</protein>
<evidence type="ECO:0000256" key="7">
    <source>
        <dbReference type="PIRNR" id="PIRNR000232"/>
    </source>
</evidence>
<keyword evidence="5 7" id="KW-0560">Oxidoreductase</keyword>
<organism evidence="11 12">
    <name type="scientific">Ancylobacter mangrovi</name>
    <dbReference type="NCBI Taxonomy" id="2972472"/>
    <lineage>
        <taxon>Bacteria</taxon>
        <taxon>Pseudomonadati</taxon>
        <taxon>Pseudomonadota</taxon>
        <taxon>Alphaproteobacteria</taxon>
        <taxon>Hyphomicrobiales</taxon>
        <taxon>Xanthobacteraceae</taxon>
        <taxon>Ancylobacter</taxon>
    </lineage>
</organism>
<dbReference type="Pfam" id="PF00881">
    <property type="entry name" value="Nitroreductase"/>
    <property type="match status" value="1"/>
</dbReference>
<dbReference type="CDD" id="cd02135">
    <property type="entry name" value="YdjA-like"/>
    <property type="match status" value="1"/>
</dbReference>
<sequence>MNQPSRHHHAHPAPPASSPAAEPLWIAPLEPMLVRLESRRSSPLRGLVEPGPTPAELERMLHLAARVPDHGRLVPWRFIVVEGESRRMLGERLDALYARQNPELPAAKADMWTLYMLRAPLTVVLVSRPDPAAKVPEWNQVLSAGAAGMALTVAASAMGFATQWLLKWPGRDPQATALLGVKPGEKVAGFIHLGRPSVESADRARPALDEVVSAWSPDQPSTSNETP</sequence>
<feature type="compositionally biased region" description="Basic residues" evidence="9">
    <location>
        <begin position="1"/>
        <end position="11"/>
    </location>
</feature>
<evidence type="ECO:0000256" key="9">
    <source>
        <dbReference type="SAM" id="MobiDB-lite"/>
    </source>
</evidence>
<dbReference type="InterPro" id="IPR000415">
    <property type="entry name" value="Nitroreductase-like"/>
</dbReference>
<evidence type="ECO:0000256" key="5">
    <source>
        <dbReference type="ARBA" id="ARBA00023002"/>
    </source>
</evidence>
<keyword evidence="3 7" id="KW-0288">FMN</keyword>
<dbReference type="PIRSF" id="PIRSF000232">
    <property type="entry name" value="YdjA"/>
    <property type="match status" value="1"/>
</dbReference>
<gene>
    <name evidence="11" type="ORF">NVS89_18010</name>
</gene>
<dbReference type="InterPro" id="IPR052530">
    <property type="entry name" value="NAD(P)H_nitroreductase"/>
</dbReference>
<evidence type="ECO:0000313" key="12">
    <source>
        <dbReference type="Proteomes" id="UP001151088"/>
    </source>
</evidence>
<evidence type="ECO:0000256" key="8">
    <source>
        <dbReference type="PIRSR" id="PIRSR000232-1"/>
    </source>
</evidence>